<sequence length="291" mass="33131">MALVSGQTQGRIDIKLSDGAEKSFFIKTESKDVDKNMLTSEFESMKAIHHITSAFALKPVAWGTYHSIPDIHFFLSEFLDMLPNMPDPDKFAARLSALHQTSKSPNGKFEFHYTGWEDSWETFFSKSMRQALDLEILAKGYDPEFDTLVPAIFDKAIPRLFRPLESEGRSIKPSPVHGDLWYGNSGIERGTGEPLVFDAYEFGQWKPVCNRFGAEYVDAYHANVGKSSPKEDFDGRVYLYKLWFNTHVSALFPDDATLREQYVEIQVVLAATDISNRMLGDMRDLVARYVK</sequence>
<dbReference type="InterPro" id="IPR016477">
    <property type="entry name" value="Fructo-/Ketosamine-3-kinase"/>
</dbReference>
<dbReference type="GO" id="GO:0102193">
    <property type="term" value="F:protein-ribulosamine 3-kinase activity"/>
    <property type="evidence" value="ECO:0007669"/>
    <property type="project" value="UniProtKB-EC"/>
</dbReference>
<comment type="catalytic activity">
    <reaction evidence="2">
        <text>N(6)-D-ribulosyl-L-lysyl-[protein] + ATP = N(6)-(3-O-phospho-D-ribulosyl)-L-lysyl-[protein] + ADP + H(+)</text>
        <dbReference type="Rhea" id="RHEA:48432"/>
        <dbReference type="Rhea" id="RHEA-COMP:12103"/>
        <dbReference type="Rhea" id="RHEA-COMP:12104"/>
        <dbReference type="ChEBI" id="CHEBI:15378"/>
        <dbReference type="ChEBI" id="CHEBI:30616"/>
        <dbReference type="ChEBI" id="CHEBI:90418"/>
        <dbReference type="ChEBI" id="CHEBI:90420"/>
        <dbReference type="ChEBI" id="CHEBI:456216"/>
        <dbReference type="EC" id="2.7.1.172"/>
    </reaction>
    <physiologicalReaction direction="left-to-right" evidence="2">
        <dbReference type="Rhea" id="RHEA:48433"/>
    </physiologicalReaction>
</comment>
<gene>
    <name evidence="3" type="ORF">BU23DRAFT_590319</name>
</gene>
<evidence type="ECO:0000256" key="2">
    <source>
        <dbReference type="ARBA" id="ARBA00048655"/>
    </source>
</evidence>
<proteinExistence type="predicted"/>
<accession>A0A6A5V7E9</accession>
<evidence type="ECO:0000256" key="1">
    <source>
        <dbReference type="ARBA" id="ARBA00011961"/>
    </source>
</evidence>
<dbReference type="EC" id="2.7.1.172" evidence="1"/>
<dbReference type="Proteomes" id="UP000800036">
    <property type="component" value="Unassembled WGS sequence"/>
</dbReference>
<dbReference type="OrthoDB" id="5772781at2759"/>
<evidence type="ECO:0000313" key="4">
    <source>
        <dbReference type="Proteomes" id="UP000800036"/>
    </source>
</evidence>
<name>A0A6A5V7E9_9PLEO</name>
<dbReference type="EMBL" id="ML976690">
    <property type="protein sequence ID" value="KAF1971962.1"/>
    <property type="molecule type" value="Genomic_DNA"/>
</dbReference>
<dbReference type="InterPro" id="IPR011009">
    <property type="entry name" value="Kinase-like_dom_sf"/>
</dbReference>
<dbReference type="PANTHER" id="PTHR12149:SF8">
    <property type="entry name" value="PROTEIN-RIBULOSAMINE 3-KINASE"/>
    <property type="match status" value="1"/>
</dbReference>
<dbReference type="Gene3D" id="3.90.1200.10">
    <property type="match status" value="1"/>
</dbReference>
<reference evidence="3" key="1">
    <citation type="journal article" date="2020" name="Stud. Mycol.">
        <title>101 Dothideomycetes genomes: a test case for predicting lifestyles and emergence of pathogens.</title>
        <authorList>
            <person name="Haridas S."/>
            <person name="Albert R."/>
            <person name="Binder M."/>
            <person name="Bloem J."/>
            <person name="Labutti K."/>
            <person name="Salamov A."/>
            <person name="Andreopoulos B."/>
            <person name="Baker S."/>
            <person name="Barry K."/>
            <person name="Bills G."/>
            <person name="Bluhm B."/>
            <person name="Cannon C."/>
            <person name="Castanera R."/>
            <person name="Culley D."/>
            <person name="Daum C."/>
            <person name="Ezra D."/>
            <person name="Gonzalez J."/>
            <person name="Henrissat B."/>
            <person name="Kuo A."/>
            <person name="Liang C."/>
            <person name="Lipzen A."/>
            <person name="Lutzoni F."/>
            <person name="Magnuson J."/>
            <person name="Mondo S."/>
            <person name="Nolan M."/>
            <person name="Ohm R."/>
            <person name="Pangilinan J."/>
            <person name="Park H.-J."/>
            <person name="Ramirez L."/>
            <person name="Alfaro M."/>
            <person name="Sun H."/>
            <person name="Tritt A."/>
            <person name="Yoshinaga Y."/>
            <person name="Zwiers L.-H."/>
            <person name="Turgeon B."/>
            <person name="Goodwin S."/>
            <person name="Spatafora J."/>
            <person name="Crous P."/>
            <person name="Grigoriev I."/>
        </authorList>
    </citation>
    <scope>NUCLEOTIDE SEQUENCE</scope>
    <source>
        <strain evidence="3">CBS 107.79</strain>
    </source>
</reference>
<keyword evidence="4" id="KW-1185">Reference proteome</keyword>
<protein>
    <recommendedName>
        <fullName evidence="1">protein-ribulosamine 3-kinase</fullName>
        <ecNumber evidence="1">2.7.1.172</ecNumber>
    </recommendedName>
</protein>
<dbReference type="SUPFAM" id="SSF56112">
    <property type="entry name" value="Protein kinase-like (PK-like)"/>
    <property type="match status" value="1"/>
</dbReference>
<organism evidence="3 4">
    <name type="scientific">Bimuria novae-zelandiae CBS 107.79</name>
    <dbReference type="NCBI Taxonomy" id="1447943"/>
    <lineage>
        <taxon>Eukaryota</taxon>
        <taxon>Fungi</taxon>
        <taxon>Dikarya</taxon>
        <taxon>Ascomycota</taxon>
        <taxon>Pezizomycotina</taxon>
        <taxon>Dothideomycetes</taxon>
        <taxon>Pleosporomycetidae</taxon>
        <taxon>Pleosporales</taxon>
        <taxon>Massarineae</taxon>
        <taxon>Didymosphaeriaceae</taxon>
        <taxon>Bimuria</taxon>
    </lineage>
</organism>
<dbReference type="AlphaFoldDB" id="A0A6A5V7E9"/>
<evidence type="ECO:0000313" key="3">
    <source>
        <dbReference type="EMBL" id="KAF1971962.1"/>
    </source>
</evidence>
<dbReference type="Pfam" id="PF03881">
    <property type="entry name" value="Fructosamin_kin"/>
    <property type="match status" value="1"/>
</dbReference>
<dbReference type="PANTHER" id="PTHR12149">
    <property type="entry name" value="FRUCTOSAMINE 3 KINASE-RELATED PROTEIN"/>
    <property type="match status" value="1"/>
</dbReference>